<name>A0ABU5I1R8_9HYPH</name>
<dbReference type="PANTHER" id="PTHR35936:SF17">
    <property type="entry name" value="ARGININE-BINDING EXTRACELLULAR PROTEIN ARTP"/>
    <property type="match status" value="1"/>
</dbReference>
<evidence type="ECO:0000256" key="2">
    <source>
        <dbReference type="SAM" id="MobiDB-lite"/>
    </source>
</evidence>
<dbReference type="Gene3D" id="3.40.190.10">
    <property type="entry name" value="Periplasmic binding protein-like II"/>
    <property type="match status" value="2"/>
</dbReference>
<evidence type="ECO:0000256" key="1">
    <source>
        <dbReference type="ARBA" id="ARBA00022729"/>
    </source>
</evidence>
<evidence type="ECO:0000313" key="5">
    <source>
        <dbReference type="EMBL" id="MDY8109265.1"/>
    </source>
</evidence>
<feature type="chain" id="PRO_5045961815" evidence="3">
    <location>
        <begin position="46"/>
        <end position="324"/>
    </location>
</feature>
<dbReference type="SUPFAM" id="SSF53850">
    <property type="entry name" value="Periplasmic binding protein-like II"/>
    <property type="match status" value="1"/>
</dbReference>
<reference evidence="5 6" key="1">
    <citation type="submission" date="2023-12" db="EMBL/GenBank/DDBJ databases">
        <title>Description of Novel Strain Fulvimarina sp. 2208YS6-2-32 isolated from Uroteuthis (Photololigo) edulis.</title>
        <authorList>
            <person name="Park J.-S."/>
        </authorList>
    </citation>
    <scope>NUCLEOTIDE SEQUENCE [LARGE SCALE GENOMIC DNA]</scope>
    <source>
        <strain evidence="5 6">2208YS6-2-32</strain>
    </source>
</reference>
<comment type="caution">
    <text evidence="5">The sequence shown here is derived from an EMBL/GenBank/DDBJ whole genome shotgun (WGS) entry which is preliminary data.</text>
</comment>
<dbReference type="SMART" id="SM00062">
    <property type="entry name" value="PBPb"/>
    <property type="match status" value="1"/>
</dbReference>
<dbReference type="Pfam" id="PF00497">
    <property type="entry name" value="SBP_bac_3"/>
    <property type="match status" value="1"/>
</dbReference>
<accession>A0ABU5I1R8</accession>
<dbReference type="PANTHER" id="PTHR35936">
    <property type="entry name" value="MEMBRANE-BOUND LYTIC MUREIN TRANSGLYCOSYLASE F"/>
    <property type="match status" value="1"/>
</dbReference>
<organism evidence="5 6">
    <name type="scientific">Fulvimarina uroteuthidis</name>
    <dbReference type="NCBI Taxonomy" id="3098149"/>
    <lineage>
        <taxon>Bacteria</taxon>
        <taxon>Pseudomonadati</taxon>
        <taxon>Pseudomonadota</taxon>
        <taxon>Alphaproteobacteria</taxon>
        <taxon>Hyphomicrobiales</taxon>
        <taxon>Aurantimonadaceae</taxon>
        <taxon>Fulvimarina</taxon>
    </lineage>
</organism>
<protein>
    <submittedName>
        <fullName evidence="5">Substrate-binding domain-containing protein</fullName>
    </submittedName>
</protein>
<dbReference type="InterPro" id="IPR022448">
    <property type="entry name" value="Quinoprotein_dehydrogenase"/>
</dbReference>
<evidence type="ECO:0000256" key="3">
    <source>
        <dbReference type="SAM" id="SignalP"/>
    </source>
</evidence>
<gene>
    <name evidence="5" type="ORF">U0C82_08925</name>
</gene>
<evidence type="ECO:0000259" key="4">
    <source>
        <dbReference type="SMART" id="SM00062"/>
    </source>
</evidence>
<dbReference type="NCBIfam" id="TIGR03871">
    <property type="entry name" value="ABC_peri_MoxJ_2"/>
    <property type="match status" value="1"/>
</dbReference>
<feature type="domain" description="Solute-binding protein family 3/N-terminal" evidence="4">
    <location>
        <begin position="86"/>
        <end position="322"/>
    </location>
</feature>
<keyword evidence="1 3" id="KW-0732">Signal</keyword>
<feature type="region of interest" description="Disordered" evidence="2">
    <location>
        <begin position="49"/>
        <end position="80"/>
    </location>
</feature>
<feature type="signal peptide" evidence="3">
    <location>
        <begin position="1"/>
        <end position="45"/>
    </location>
</feature>
<evidence type="ECO:0000313" key="6">
    <source>
        <dbReference type="Proteomes" id="UP001294412"/>
    </source>
</evidence>
<proteinExistence type="predicted"/>
<sequence>MARRRSDASRPAGMPKLAGIVRRLALVLTAAIAAPQGLASALAQAGEGSWSDHAGTASKSGLAEAAEPGSGFGGPVKSDRRAPQPVLRVCADPNNLPFSNDREQGFENALANIVARDLGARIEYTWWAERRGFLRNTLNAGVCDVVMGIPPLDVLTPTQAYYNSTYVIVSRTEDAVGVATLTDPALRDLSIGVHLIGDDGANTPAAHVLGDLGIVDNVVGYTIYGDYREDAPPSRIVRDVAAGTIDIAIVWGPLGGYYARMSDVPLTVTPLEKTESLLPLVFQFPIGMGVRTDDHALKDRLNRIIERERGTIDALLERYGIPRV</sequence>
<dbReference type="EMBL" id="JAXLPB010000002">
    <property type="protein sequence ID" value="MDY8109265.1"/>
    <property type="molecule type" value="Genomic_DNA"/>
</dbReference>
<dbReference type="InterPro" id="IPR001638">
    <property type="entry name" value="Solute-binding_3/MltF_N"/>
</dbReference>
<dbReference type="Proteomes" id="UP001294412">
    <property type="component" value="Unassembled WGS sequence"/>
</dbReference>
<keyword evidence="6" id="KW-1185">Reference proteome</keyword>